<evidence type="ECO:0000313" key="7">
    <source>
        <dbReference type="EMBL" id="GAJ93286.1"/>
    </source>
</evidence>
<protein>
    <submittedName>
        <fullName evidence="7">ABC transporter substrate-binding protein</fullName>
    </submittedName>
</protein>
<sequence>MHFKFLSAAALAVSLLASAAYAQSAKDTLTIDLPNDAATLDPHLQWDTDSYSVYRNIFDNLITRDTAGAIVPQIATSWKYLDDKTLEFQIRDDVTFQDGSKLTADDVAYSVNRIIDPALKSPQLSQFNQIIKAEATSPTVVKMMTKSPYPALIAQLVKLSIVPKAYVEKVGAQEFNLKPMGSGPYRLVQWQKGVQTELQANDHYWRAKPPFEHVVFRAVPDVSTRIADLKTGKADLVRDLPSDQAIALKSGEEVQVLSVPTERVGYIYINAQAGATQDVRVRQAIAYAIDRQTLVDALLQGFGSPVNVVGAKPIFGYTERVEGYPFDPDKARALIKDAGAEGAKIEFLTSPSYDRSMVEAIQQMLNDVGLDTTITSLDQATFLKRRQGDARDAGSMAFGRWSCACQDADGIIFPLFRTGSSWAKYSNPQFDGLVDDARSTLDNDKRLEDYRKAYEILKQDVPGIGLYQGDAVYGASKKLKWQPSPNEAMFVMDMSWQH</sequence>
<evidence type="ECO:0000313" key="8">
    <source>
        <dbReference type="Proteomes" id="UP000026941"/>
    </source>
</evidence>
<feature type="signal peptide" evidence="5">
    <location>
        <begin position="1"/>
        <end position="22"/>
    </location>
</feature>
<evidence type="ECO:0000256" key="1">
    <source>
        <dbReference type="ARBA" id="ARBA00004418"/>
    </source>
</evidence>
<dbReference type="CDD" id="cd08515">
    <property type="entry name" value="PBP2_NikA_DppA_OppA_like_10"/>
    <property type="match status" value="1"/>
</dbReference>
<proteinExistence type="inferred from homology"/>
<dbReference type="Proteomes" id="UP000026941">
    <property type="component" value="Unassembled WGS sequence"/>
</dbReference>
<dbReference type="PIRSF" id="PIRSF002741">
    <property type="entry name" value="MppA"/>
    <property type="match status" value="1"/>
</dbReference>
<evidence type="ECO:0000256" key="4">
    <source>
        <dbReference type="ARBA" id="ARBA00022729"/>
    </source>
</evidence>
<organism evidence="7 8">
    <name type="scientific">Rhizobium rhizogenes NBRC 13257</name>
    <dbReference type="NCBI Taxonomy" id="1220581"/>
    <lineage>
        <taxon>Bacteria</taxon>
        <taxon>Pseudomonadati</taxon>
        <taxon>Pseudomonadota</taxon>
        <taxon>Alphaproteobacteria</taxon>
        <taxon>Hyphomicrobiales</taxon>
        <taxon>Rhizobiaceae</taxon>
        <taxon>Rhizobium/Agrobacterium group</taxon>
        <taxon>Rhizobium</taxon>
    </lineage>
</organism>
<feature type="domain" description="Solute-binding protein family 5" evidence="6">
    <location>
        <begin position="70"/>
        <end position="418"/>
    </location>
</feature>
<dbReference type="AlphaFoldDB" id="A0AA87Q0P7"/>
<dbReference type="EMBL" id="BAYX01000005">
    <property type="protein sequence ID" value="GAJ93286.1"/>
    <property type="molecule type" value="Genomic_DNA"/>
</dbReference>
<dbReference type="InterPro" id="IPR030678">
    <property type="entry name" value="Peptide/Ni-bd"/>
</dbReference>
<dbReference type="Gene3D" id="3.90.76.10">
    <property type="entry name" value="Dipeptide-binding Protein, Domain 1"/>
    <property type="match status" value="1"/>
</dbReference>
<reference evidence="7 8" key="1">
    <citation type="submission" date="2014-05" db="EMBL/GenBank/DDBJ databases">
        <title>Whole genome shotgun sequence of Rhizobium rhizogenes NBRC 13257.</title>
        <authorList>
            <person name="Katano-Makiyama Y."/>
            <person name="Hosoyama A."/>
            <person name="Hashimoto M."/>
            <person name="Hosoyama Y."/>
            <person name="Noguchi M."/>
            <person name="Tsuchikane K."/>
            <person name="Kimura A."/>
            <person name="Ohji S."/>
            <person name="Ichikawa N."/>
            <person name="Yamazoe A."/>
            <person name="Fujita N."/>
        </authorList>
    </citation>
    <scope>NUCLEOTIDE SEQUENCE [LARGE SCALE GENOMIC DNA]</scope>
    <source>
        <strain evidence="7 8">NBRC 13257</strain>
    </source>
</reference>
<dbReference type="Pfam" id="PF00496">
    <property type="entry name" value="SBP_bac_5"/>
    <property type="match status" value="1"/>
</dbReference>
<dbReference type="GO" id="GO:0015833">
    <property type="term" value="P:peptide transport"/>
    <property type="evidence" value="ECO:0007669"/>
    <property type="project" value="TreeGrafter"/>
</dbReference>
<comment type="caution">
    <text evidence="7">The sequence shown here is derived from an EMBL/GenBank/DDBJ whole genome shotgun (WGS) entry which is preliminary data.</text>
</comment>
<dbReference type="Gene3D" id="3.40.190.10">
    <property type="entry name" value="Periplasmic binding protein-like II"/>
    <property type="match status" value="1"/>
</dbReference>
<feature type="chain" id="PRO_5041700146" evidence="5">
    <location>
        <begin position="23"/>
        <end position="498"/>
    </location>
</feature>
<evidence type="ECO:0000256" key="5">
    <source>
        <dbReference type="SAM" id="SignalP"/>
    </source>
</evidence>
<dbReference type="RefSeq" id="WP_015917623.1">
    <property type="nucleotide sequence ID" value="NZ_BAYX01000005.1"/>
</dbReference>
<dbReference type="PANTHER" id="PTHR30290:SF9">
    <property type="entry name" value="OLIGOPEPTIDE-BINDING PROTEIN APPA"/>
    <property type="match status" value="1"/>
</dbReference>
<comment type="similarity">
    <text evidence="2">Belongs to the bacterial solute-binding protein 5 family.</text>
</comment>
<evidence type="ECO:0000256" key="3">
    <source>
        <dbReference type="ARBA" id="ARBA00022448"/>
    </source>
</evidence>
<dbReference type="SUPFAM" id="SSF53850">
    <property type="entry name" value="Periplasmic binding protein-like II"/>
    <property type="match status" value="1"/>
</dbReference>
<dbReference type="Gene3D" id="3.10.105.10">
    <property type="entry name" value="Dipeptide-binding Protein, Domain 3"/>
    <property type="match status" value="1"/>
</dbReference>
<name>A0AA87Q0P7_RHIRH</name>
<keyword evidence="3" id="KW-0813">Transport</keyword>
<evidence type="ECO:0000256" key="2">
    <source>
        <dbReference type="ARBA" id="ARBA00005695"/>
    </source>
</evidence>
<dbReference type="PANTHER" id="PTHR30290">
    <property type="entry name" value="PERIPLASMIC BINDING COMPONENT OF ABC TRANSPORTER"/>
    <property type="match status" value="1"/>
</dbReference>
<dbReference type="GeneID" id="86852260"/>
<dbReference type="InterPro" id="IPR039424">
    <property type="entry name" value="SBP_5"/>
</dbReference>
<gene>
    <name evidence="7" type="ORF">RRH01S_05_03610</name>
</gene>
<evidence type="ECO:0000259" key="6">
    <source>
        <dbReference type="Pfam" id="PF00496"/>
    </source>
</evidence>
<comment type="subcellular location">
    <subcellularLocation>
        <location evidence="1">Periplasm</location>
    </subcellularLocation>
</comment>
<keyword evidence="4 5" id="KW-0732">Signal</keyword>
<dbReference type="GO" id="GO:0030288">
    <property type="term" value="C:outer membrane-bounded periplasmic space"/>
    <property type="evidence" value="ECO:0007669"/>
    <property type="project" value="UniProtKB-ARBA"/>
</dbReference>
<dbReference type="InterPro" id="IPR000914">
    <property type="entry name" value="SBP_5_dom"/>
</dbReference>
<accession>A0AA87Q0P7</accession>
<dbReference type="GO" id="GO:1904680">
    <property type="term" value="F:peptide transmembrane transporter activity"/>
    <property type="evidence" value="ECO:0007669"/>
    <property type="project" value="TreeGrafter"/>
</dbReference>
<dbReference type="GO" id="GO:0043190">
    <property type="term" value="C:ATP-binding cassette (ABC) transporter complex"/>
    <property type="evidence" value="ECO:0007669"/>
    <property type="project" value="InterPro"/>
</dbReference>